<evidence type="ECO:0000313" key="1">
    <source>
        <dbReference type="EMBL" id="KAA6358083.1"/>
    </source>
</evidence>
<dbReference type="PANTHER" id="PTHR33050:SF7">
    <property type="entry name" value="RIBONUCLEASE H"/>
    <property type="match status" value="1"/>
</dbReference>
<protein>
    <submittedName>
        <fullName evidence="1">Uncharacterized protein</fullName>
    </submittedName>
</protein>
<sequence length="358" mass="41619">LKVKTDNTTACYNLTKGKAKVGLRRLVDQILLYIEEQQWEVKFRHIPGINNTEADSLSRLAVSGDYSVDKQVLQQVLDEWEIQITMDCFATRRNAKHNRYFSIESDSLAENWDGMEQSQECETPLLHCPISLIPAVIHKVELEQEKSELIAPIWKGQVWWTALMRITIRWKELRDSQNVLEEGSWIKLNKRKLSLGKIESDACIIQEGNYISTLFELMGKPMNLIRNNVTEQLMNEHVERASKVREEIVYWKLSELKQNLSNQAILRDENKINSEQLMKISFTLIKVYTVLRMAEVQRAELRIENINQGQIVIATMTMKKPGGPVEKTLKAAQDRIVCPIRWIQSWLDNREVKGELKK</sequence>
<reference evidence="1 2" key="1">
    <citation type="submission" date="2019-03" db="EMBL/GenBank/DDBJ databases">
        <title>Single cell metagenomics reveals metabolic interactions within the superorganism composed of flagellate Streblomastix strix and complex community of Bacteroidetes bacteria on its surface.</title>
        <authorList>
            <person name="Treitli S.C."/>
            <person name="Kolisko M."/>
            <person name="Husnik F."/>
            <person name="Keeling P."/>
            <person name="Hampl V."/>
        </authorList>
    </citation>
    <scope>NUCLEOTIDE SEQUENCE [LARGE SCALE GENOMIC DNA]</scope>
    <source>
        <strain evidence="1">ST1C</strain>
    </source>
</reference>
<dbReference type="Proteomes" id="UP000324800">
    <property type="component" value="Unassembled WGS sequence"/>
</dbReference>
<feature type="non-terminal residue" evidence="1">
    <location>
        <position position="1"/>
    </location>
</feature>
<dbReference type="AlphaFoldDB" id="A0A5J4TK28"/>
<organism evidence="1 2">
    <name type="scientific">Streblomastix strix</name>
    <dbReference type="NCBI Taxonomy" id="222440"/>
    <lineage>
        <taxon>Eukaryota</taxon>
        <taxon>Metamonada</taxon>
        <taxon>Preaxostyla</taxon>
        <taxon>Oxymonadida</taxon>
        <taxon>Streblomastigidae</taxon>
        <taxon>Streblomastix</taxon>
    </lineage>
</organism>
<comment type="caution">
    <text evidence="1">The sequence shown here is derived from an EMBL/GenBank/DDBJ whole genome shotgun (WGS) entry which is preliminary data.</text>
</comment>
<dbReference type="PANTHER" id="PTHR33050">
    <property type="entry name" value="REVERSE TRANSCRIPTASE DOMAIN-CONTAINING PROTEIN"/>
    <property type="match status" value="1"/>
</dbReference>
<evidence type="ECO:0000313" key="2">
    <source>
        <dbReference type="Proteomes" id="UP000324800"/>
    </source>
</evidence>
<gene>
    <name evidence="1" type="ORF">EZS28_046390</name>
</gene>
<dbReference type="OrthoDB" id="7477527at2759"/>
<proteinExistence type="predicted"/>
<dbReference type="EMBL" id="SNRW01030393">
    <property type="protein sequence ID" value="KAA6358083.1"/>
    <property type="molecule type" value="Genomic_DNA"/>
</dbReference>
<dbReference type="InterPro" id="IPR052055">
    <property type="entry name" value="Hepadnavirus_pol/RT"/>
</dbReference>
<accession>A0A5J4TK28</accession>
<feature type="non-terminal residue" evidence="1">
    <location>
        <position position="358"/>
    </location>
</feature>
<name>A0A5J4TK28_9EUKA</name>